<gene>
    <name evidence="7" type="ORF">FKG95_14095</name>
</gene>
<feature type="region of interest" description="Disordered" evidence="5">
    <location>
        <begin position="1"/>
        <end position="28"/>
    </location>
</feature>
<dbReference type="GO" id="GO:0045881">
    <property type="term" value="P:positive regulation of sporulation resulting in formation of a cellular spore"/>
    <property type="evidence" value="ECO:0007669"/>
    <property type="project" value="TreeGrafter"/>
</dbReference>
<keyword evidence="3" id="KW-0238">DNA-binding</keyword>
<evidence type="ECO:0000256" key="4">
    <source>
        <dbReference type="ARBA" id="ARBA00025472"/>
    </source>
</evidence>
<dbReference type="NCBIfam" id="TIGR00180">
    <property type="entry name" value="parB_part"/>
    <property type="match status" value="1"/>
</dbReference>
<proteinExistence type="inferred from homology"/>
<evidence type="ECO:0000313" key="7">
    <source>
        <dbReference type="EMBL" id="TQV79824.1"/>
    </source>
</evidence>
<dbReference type="FunFam" id="1.10.10.2830:FF:000001">
    <property type="entry name" value="Chromosome partitioning protein ParB"/>
    <property type="match status" value="1"/>
</dbReference>
<dbReference type="Pfam" id="PF02195">
    <property type="entry name" value="ParB_N"/>
    <property type="match status" value="1"/>
</dbReference>
<dbReference type="Proteomes" id="UP000315252">
    <property type="component" value="Unassembled WGS sequence"/>
</dbReference>
<dbReference type="InterPro" id="IPR050336">
    <property type="entry name" value="Chromosome_partition/occlusion"/>
</dbReference>
<dbReference type="RefSeq" id="WP_142897004.1">
    <property type="nucleotide sequence ID" value="NZ_ML660055.1"/>
</dbReference>
<evidence type="ECO:0000256" key="3">
    <source>
        <dbReference type="ARBA" id="ARBA00023125"/>
    </source>
</evidence>
<dbReference type="CDD" id="cd16393">
    <property type="entry name" value="SPO0J_N"/>
    <property type="match status" value="1"/>
</dbReference>
<dbReference type="OrthoDB" id="9802051at2"/>
<dbReference type="AlphaFoldDB" id="A0A545TRH7"/>
<feature type="compositionally biased region" description="Basic and acidic residues" evidence="5">
    <location>
        <begin position="239"/>
        <end position="253"/>
    </location>
</feature>
<keyword evidence="2" id="KW-0159">Chromosome partition</keyword>
<reference evidence="7 8" key="1">
    <citation type="submission" date="2019-06" db="EMBL/GenBank/DDBJ databases">
        <title>Whole genome sequence for Rhodospirillaceae sp. R148.</title>
        <authorList>
            <person name="Wang G."/>
        </authorList>
    </citation>
    <scope>NUCLEOTIDE SEQUENCE [LARGE SCALE GENOMIC DNA]</scope>
    <source>
        <strain evidence="7 8">R148</strain>
    </source>
</reference>
<dbReference type="GO" id="GO:0003677">
    <property type="term" value="F:DNA binding"/>
    <property type="evidence" value="ECO:0007669"/>
    <property type="project" value="UniProtKB-KW"/>
</dbReference>
<protein>
    <submittedName>
        <fullName evidence="7">ParB/RepB/Spo0J family partition protein</fullName>
    </submittedName>
</protein>
<feature type="compositionally biased region" description="Acidic residues" evidence="5">
    <location>
        <begin position="7"/>
        <end position="17"/>
    </location>
</feature>
<dbReference type="GO" id="GO:0005694">
    <property type="term" value="C:chromosome"/>
    <property type="evidence" value="ECO:0007669"/>
    <property type="project" value="TreeGrafter"/>
</dbReference>
<dbReference type="SUPFAM" id="SSF110849">
    <property type="entry name" value="ParB/Sulfiredoxin"/>
    <property type="match status" value="1"/>
</dbReference>
<organism evidence="7 8">
    <name type="scientific">Denitrobaculum tricleocarpae</name>
    <dbReference type="NCBI Taxonomy" id="2591009"/>
    <lineage>
        <taxon>Bacteria</taxon>
        <taxon>Pseudomonadati</taxon>
        <taxon>Pseudomonadota</taxon>
        <taxon>Alphaproteobacteria</taxon>
        <taxon>Rhodospirillales</taxon>
        <taxon>Rhodospirillaceae</taxon>
        <taxon>Denitrobaculum</taxon>
    </lineage>
</organism>
<feature type="domain" description="ParB-like N-terminal" evidence="6">
    <location>
        <begin position="50"/>
        <end position="142"/>
    </location>
</feature>
<comment type="caution">
    <text evidence="7">The sequence shown here is derived from an EMBL/GenBank/DDBJ whole genome shotgun (WGS) entry which is preliminary data.</text>
</comment>
<evidence type="ECO:0000259" key="6">
    <source>
        <dbReference type="SMART" id="SM00470"/>
    </source>
</evidence>
<dbReference type="PANTHER" id="PTHR33375">
    <property type="entry name" value="CHROMOSOME-PARTITIONING PROTEIN PARB-RELATED"/>
    <property type="match status" value="1"/>
</dbReference>
<dbReference type="GO" id="GO:0007059">
    <property type="term" value="P:chromosome segregation"/>
    <property type="evidence" value="ECO:0007669"/>
    <property type="project" value="UniProtKB-KW"/>
</dbReference>
<dbReference type="InterPro" id="IPR057240">
    <property type="entry name" value="ParB_dimer_C"/>
</dbReference>
<dbReference type="Gene3D" id="1.10.10.2830">
    <property type="match status" value="1"/>
</dbReference>
<feature type="region of interest" description="Disordered" evidence="5">
    <location>
        <begin position="239"/>
        <end position="274"/>
    </location>
</feature>
<dbReference type="Pfam" id="PF17762">
    <property type="entry name" value="HTH_ParB"/>
    <property type="match status" value="1"/>
</dbReference>
<dbReference type="FunFam" id="3.90.1530.30:FF:000001">
    <property type="entry name" value="Chromosome partitioning protein ParB"/>
    <property type="match status" value="1"/>
</dbReference>
<dbReference type="InterPro" id="IPR004437">
    <property type="entry name" value="ParB/RepB/Spo0J"/>
</dbReference>
<dbReference type="InterPro" id="IPR036086">
    <property type="entry name" value="ParB/Sulfiredoxin_sf"/>
</dbReference>
<comment type="function">
    <text evidence="4">Involved in chromosome partition. Localize to both poles of the predivisional cell following completion of DNA replication. Binds to the DNA origin of replication.</text>
</comment>
<evidence type="ECO:0000313" key="8">
    <source>
        <dbReference type="Proteomes" id="UP000315252"/>
    </source>
</evidence>
<name>A0A545TRH7_9PROT</name>
<evidence type="ECO:0000256" key="2">
    <source>
        <dbReference type="ARBA" id="ARBA00022829"/>
    </source>
</evidence>
<dbReference type="InterPro" id="IPR041468">
    <property type="entry name" value="HTH_ParB/Spo0J"/>
</dbReference>
<keyword evidence="8" id="KW-1185">Reference proteome</keyword>
<accession>A0A545TRH7</accession>
<dbReference type="SMART" id="SM00470">
    <property type="entry name" value="ParB"/>
    <property type="match status" value="1"/>
</dbReference>
<dbReference type="Gene3D" id="3.90.1530.30">
    <property type="match status" value="1"/>
</dbReference>
<sequence length="328" mass="36468">MSNQDPSDVENPEENQQDSEKRTNLGRGLAALFGDENEDYASLDKVRSTKEVPIEHLHPNRFQPRQYFDDEALASLTDSIRENGVLQPIIVRRHPDRASEYEIIAGERRWRASQKALLHEVPVVIREFTDSQALEVAIVENVQRQDLSPLEEAEGYRRLMDEFSHTQEDLGRVVGKSRSHIANTLRLLTLPDEVKSFLEAGHLSAGHARALIGADNPATLAKRIFADGLSVRETERLIKKAKSGEGDGADRPSGKTSAKGAGGEGAESRPVPFEKDADTIALERDLSNMLGLEVAIEFYGKGGSLTIRYETLEQLDDVLHRLNQTPVN</sequence>
<dbReference type="EMBL" id="VHSH01000004">
    <property type="protein sequence ID" value="TQV79824.1"/>
    <property type="molecule type" value="Genomic_DNA"/>
</dbReference>
<evidence type="ECO:0000256" key="5">
    <source>
        <dbReference type="SAM" id="MobiDB-lite"/>
    </source>
</evidence>
<comment type="similarity">
    <text evidence="1">Belongs to the ParB family.</text>
</comment>
<evidence type="ECO:0000256" key="1">
    <source>
        <dbReference type="ARBA" id="ARBA00006295"/>
    </source>
</evidence>
<dbReference type="PANTHER" id="PTHR33375:SF1">
    <property type="entry name" value="CHROMOSOME-PARTITIONING PROTEIN PARB-RELATED"/>
    <property type="match status" value="1"/>
</dbReference>
<dbReference type="Pfam" id="PF23552">
    <property type="entry name" value="ParB_C"/>
    <property type="match status" value="1"/>
</dbReference>
<dbReference type="InterPro" id="IPR003115">
    <property type="entry name" value="ParB_N"/>
</dbReference>